<dbReference type="PROSITE" id="PS50060">
    <property type="entry name" value="MAM_2"/>
    <property type="match status" value="5"/>
</dbReference>
<organism evidence="5 6">
    <name type="scientific">Littorina saxatilis</name>
    <dbReference type="NCBI Taxonomy" id="31220"/>
    <lineage>
        <taxon>Eukaryota</taxon>
        <taxon>Metazoa</taxon>
        <taxon>Spiralia</taxon>
        <taxon>Lophotrochozoa</taxon>
        <taxon>Mollusca</taxon>
        <taxon>Gastropoda</taxon>
        <taxon>Caenogastropoda</taxon>
        <taxon>Littorinimorpha</taxon>
        <taxon>Littorinoidea</taxon>
        <taxon>Littorinidae</taxon>
        <taxon>Littorina</taxon>
    </lineage>
</organism>
<feature type="domain" description="MAM" evidence="4">
    <location>
        <begin position="410"/>
        <end position="575"/>
    </location>
</feature>
<dbReference type="InterPro" id="IPR000998">
    <property type="entry name" value="MAM_dom"/>
</dbReference>
<dbReference type="AlphaFoldDB" id="A0AAN9B5E0"/>
<keyword evidence="6" id="KW-1185">Reference proteome</keyword>
<dbReference type="PANTHER" id="PTHR23282">
    <property type="entry name" value="APICAL ENDOSOMAL GLYCOPROTEIN PRECURSOR"/>
    <property type="match status" value="1"/>
</dbReference>
<feature type="domain" description="MAM" evidence="4">
    <location>
        <begin position="245"/>
        <end position="407"/>
    </location>
</feature>
<feature type="domain" description="MAM" evidence="4">
    <location>
        <begin position="605"/>
        <end position="766"/>
    </location>
</feature>
<comment type="caution">
    <text evidence="5">The sequence shown here is derived from an EMBL/GenBank/DDBJ whole genome shotgun (WGS) entry which is preliminary data.</text>
</comment>
<accession>A0AAN9B5E0</accession>
<name>A0AAN9B5E0_9CAEN</name>
<dbReference type="PRINTS" id="PR00020">
    <property type="entry name" value="MAMDOMAIN"/>
</dbReference>
<feature type="region of interest" description="Disordered" evidence="3">
    <location>
        <begin position="54"/>
        <end position="73"/>
    </location>
</feature>
<dbReference type="Proteomes" id="UP001374579">
    <property type="component" value="Unassembled WGS sequence"/>
</dbReference>
<dbReference type="FunFam" id="2.60.120.200:FF:000182">
    <property type="entry name" value="MAM and LDL-receptor class A domain-containing protein 1"/>
    <property type="match status" value="3"/>
</dbReference>
<dbReference type="InterPro" id="IPR051560">
    <property type="entry name" value="MAM_domain-containing"/>
</dbReference>
<sequence length="833" mass="91241">MNDASPTFGEGQISYYTSSTYQITLDLLTNGGRGYVALDDFTFKPGMCRGKPDVADTGLAPTPSTAPVTNPPAGNSSSVWDCNFEQGLCSYTQPKDDQFDWTRAHGKTATANTGPAFDHTKGTDGGYYMYIETSNPQHANDTAHLASQPVNDGQPKCLTFWYHMFGPHVNTLNVYTKVGANYGRPIWTHQRSIDANWHQATVSLTNTHTYTIVFEGVRGTSWDGDIALDDIRVTDGACGASSLGLKCTFEDGNICGFTQSHNDKFDWTRYRRSTGSFGTGPNSDHTLGTASGYYMYTEASAPRHHGDKAQIISPSQPSTAGACLQFWYHMYGRQMGNLNVYLQQGGQITGTIFNISGNQGNRWIKAEMTVTSPSSSWEVVFEGIVGSGILSDIAIDDVSITSGACGASQGDCNFDKDTCTWSNVGGDDFDWLRGSGSTPSRYTGPSVDHTQGDTSGGYMFMESSAPRHTGDKIWLVSQPFPAFTSKTKCFNFWFHMYGAGIGTLNVYMDSTDNTTHMLLWSQHDSKGDNWLQGQMPLPPQSKEYQIRFEGVKGSSAYGDMALDDISFTSSSSCIYKPTTANVTQMVTPSPVPTPTPTAFVSNSPFDCAFEKNLCTWAQDRSDVFDWTRSQGPTGTTATGPTTDHTYGTANGWYMYMETSAPRKTNDTARLVSQQIQAQQAYCFTFWYHMYGAHVNQFNVYIRTGNNLGNPVWERQQSQGNTWIQGQVSVPAQPGATNLVFEGIRGPSFRGDIGLDDIRATPGICNNQATVACTFESGLCGWNQDKSDNFDWTSHTGTTSSAGTGPTSDHTLRTRAGQHDLRLQWNLPFMNPPI</sequence>
<evidence type="ECO:0000256" key="2">
    <source>
        <dbReference type="ARBA" id="ARBA00023157"/>
    </source>
</evidence>
<dbReference type="GO" id="GO:0016020">
    <property type="term" value="C:membrane"/>
    <property type="evidence" value="ECO:0007669"/>
    <property type="project" value="InterPro"/>
</dbReference>
<reference evidence="5 6" key="1">
    <citation type="submission" date="2024-02" db="EMBL/GenBank/DDBJ databases">
        <title>Chromosome-scale genome assembly of the rough periwinkle Littorina saxatilis.</title>
        <authorList>
            <person name="De Jode A."/>
            <person name="Faria R."/>
            <person name="Formenti G."/>
            <person name="Sims Y."/>
            <person name="Smith T.P."/>
            <person name="Tracey A."/>
            <person name="Wood J.M.D."/>
            <person name="Zagrodzka Z.B."/>
            <person name="Johannesson K."/>
            <person name="Butlin R.K."/>
            <person name="Leder E.H."/>
        </authorList>
    </citation>
    <scope>NUCLEOTIDE SEQUENCE [LARGE SCALE GENOMIC DNA]</scope>
    <source>
        <strain evidence="5">Snail1</strain>
        <tissue evidence="5">Muscle</tissue>
    </source>
</reference>
<keyword evidence="2" id="KW-1015">Disulfide bond</keyword>
<dbReference type="EMBL" id="JBAMIC010000012">
    <property type="protein sequence ID" value="KAK7098916.1"/>
    <property type="molecule type" value="Genomic_DNA"/>
</dbReference>
<feature type="domain" description="MAM" evidence="4">
    <location>
        <begin position="80"/>
        <end position="240"/>
    </location>
</feature>
<dbReference type="Pfam" id="PF00629">
    <property type="entry name" value="MAM"/>
    <property type="match status" value="5"/>
</dbReference>
<evidence type="ECO:0000259" key="4">
    <source>
        <dbReference type="PROSITE" id="PS50060"/>
    </source>
</evidence>
<keyword evidence="1" id="KW-0677">Repeat</keyword>
<evidence type="ECO:0000313" key="5">
    <source>
        <dbReference type="EMBL" id="KAK7098916.1"/>
    </source>
</evidence>
<dbReference type="SMART" id="SM00137">
    <property type="entry name" value="MAM"/>
    <property type="match status" value="4"/>
</dbReference>
<feature type="compositionally biased region" description="Polar residues" evidence="3">
    <location>
        <begin position="62"/>
        <end position="73"/>
    </location>
</feature>
<protein>
    <recommendedName>
        <fullName evidence="4">MAM domain-containing protein</fullName>
    </recommendedName>
</protein>
<evidence type="ECO:0000256" key="3">
    <source>
        <dbReference type="SAM" id="MobiDB-lite"/>
    </source>
</evidence>
<dbReference type="Gene3D" id="2.60.120.200">
    <property type="match status" value="5"/>
</dbReference>
<dbReference type="SUPFAM" id="SSF49899">
    <property type="entry name" value="Concanavalin A-like lectins/glucanases"/>
    <property type="match status" value="5"/>
</dbReference>
<evidence type="ECO:0000313" key="6">
    <source>
        <dbReference type="Proteomes" id="UP001374579"/>
    </source>
</evidence>
<dbReference type="PROSITE" id="PS00740">
    <property type="entry name" value="MAM_1"/>
    <property type="match status" value="1"/>
</dbReference>
<feature type="domain" description="MAM" evidence="4">
    <location>
        <begin position="770"/>
        <end position="816"/>
    </location>
</feature>
<dbReference type="InterPro" id="IPR013320">
    <property type="entry name" value="ConA-like_dom_sf"/>
</dbReference>
<dbReference type="CDD" id="cd06263">
    <property type="entry name" value="MAM"/>
    <property type="match status" value="4"/>
</dbReference>
<evidence type="ECO:0000256" key="1">
    <source>
        <dbReference type="ARBA" id="ARBA00022737"/>
    </source>
</evidence>
<gene>
    <name evidence="5" type="ORF">V1264_003131</name>
</gene>
<proteinExistence type="predicted"/>
<dbReference type="PANTHER" id="PTHR23282:SF148">
    <property type="entry name" value="MAM DOMAIN-CONTAINING PROTEIN"/>
    <property type="match status" value="1"/>
</dbReference>